<keyword evidence="4 10" id="KW-1133">Transmembrane helix</keyword>
<protein>
    <recommendedName>
        <fullName evidence="10">Fluoride-specific ion channel FluC</fullName>
    </recommendedName>
</protein>
<feature type="compositionally biased region" description="Pro residues" evidence="11">
    <location>
        <begin position="1"/>
        <end position="15"/>
    </location>
</feature>
<feature type="binding site" evidence="10">
    <location>
        <position position="109"/>
    </location>
    <ligand>
        <name>Na(+)</name>
        <dbReference type="ChEBI" id="CHEBI:29101"/>
        <note>structural</note>
    </ligand>
</feature>
<dbReference type="PANTHER" id="PTHR28259:SF1">
    <property type="entry name" value="FLUORIDE EXPORT PROTEIN 1-RELATED"/>
    <property type="match status" value="1"/>
</dbReference>
<dbReference type="EMBL" id="BIMR01000208">
    <property type="protein sequence ID" value="GCE77427.1"/>
    <property type="molecule type" value="Genomic_DNA"/>
</dbReference>
<dbReference type="GO" id="GO:0046872">
    <property type="term" value="F:metal ion binding"/>
    <property type="evidence" value="ECO:0007669"/>
    <property type="project" value="UniProtKB-KW"/>
</dbReference>
<dbReference type="PANTHER" id="PTHR28259">
    <property type="entry name" value="FLUORIDE EXPORT PROTEIN 1-RELATED"/>
    <property type="match status" value="1"/>
</dbReference>
<feature type="binding site" evidence="10">
    <location>
        <position position="106"/>
    </location>
    <ligand>
        <name>Na(+)</name>
        <dbReference type="ChEBI" id="CHEBI:29101"/>
        <note>structural</note>
    </ligand>
</feature>
<reference evidence="12 13" key="1">
    <citation type="submission" date="2019-01" db="EMBL/GenBank/DDBJ databases">
        <title>Draft genome sequence of Cellulomonas takizawaensis strain TKZ-21.</title>
        <authorList>
            <person name="Yamamura H."/>
            <person name="Hayashi T."/>
            <person name="Hamada M."/>
            <person name="Serisawa Y."/>
            <person name="Matsuyama K."/>
            <person name="Nakagawa Y."/>
            <person name="Otoguro M."/>
            <person name="Yanagida F."/>
            <person name="Hayakawa M."/>
        </authorList>
    </citation>
    <scope>NUCLEOTIDE SEQUENCE [LARGE SCALE GENOMIC DNA]</scope>
    <source>
        <strain evidence="12 13">NBRC12680</strain>
    </source>
</reference>
<dbReference type="Pfam" id="PF02537">
    <property type="entry name" value="CRCB"/>
    <property type="match status" value="1"/>
</dbReference>
<gene>
    <name evidence="10" type="primary">fluC</name>
    <name evidence="10" type="synonym">crcB</name>
    <name evidence="12" type="ORF">CBZ_24830</name>
</gene>
<dbReference type="InterPro" id="IPR036259">
    <property type="entry name" value="MFS_trans_sf"/>
</dbReference>
<accession>A0A402DTI0</accession>
<evidence type="ECO:0000256" key="7">
    <source>
        <dbReference type="ARBA" id="ARBA00035120"/>
    </source>
</evidence>
<evidence type="ECO:0000256" key="6">
    <source>
        <dbReference type="ARBA" id="ARBA00023303"/>
    </source>
</evidence>
<proteinExistence type="inferred from homology"/>
<keyword evidence="6 10" id="KW-0407">Ion channel</keyword>
<comment type="function">
    <text evidence="9 10">Fluoride-specific ion channel. Important for reducing fluoride concentration in the cell, thus reducing its toxicity.</text>
</comment>
<dbReference type="GO" id="GO:0062054">
    <property type="term" value="F:fluoride channel activity"/>
    <property type="evidence" value="ECO:0007669"/>
    <property type="project" value="UniProtKB-UniRule"/>
</dbReference>
<comment type="similarity">
    <text evidence="7 10">Belongs to the fluoride channel Fluc/FEX (TC 1.A.43) family.</text>
</comment>
<keyword evidence="5 10" id="KW-0472">Membrane</keyword>
<keyword evidence="13" id="KW-1185">Reference proteome</keyword>
<comment type="catalytic activity">
    <reaction evidence="8">
        <text>fluoride(in) = fluoride(out)</text>
        <dbReference type="Rhea" id="RHEA:76159"/>
        <dbReference type="ChEBI" id="CHEBI:17051"/>
    </reaction>
    <physiologicalReaction direction="left-to-right" evidence="8">
        <dbReference type="Rhea" id="RHEA:76160"/>
    </physiologicalReaction>
</comment>
<feature type="region of interest" description="Disordered" evidence="11">
    <location>
        <begin position="158"/>
        <end position="184"/>
    </location>
</feature>
<evidence type="ECO:0000256" key="11">
    <source>
        <dbReference type="SAM" id="MobiDB-lite"/>
    </source>
</evidence>
<feature type="transmembrane region" description="Helical" evidence="10">
    <location>
        <begin position="128"/>
        <end position="149"/>
    </location>
</feature>
<dbReference type="GO" id="GO:0140114">
    <property type="term" value="P:cellular detoxification of fluoride"/>
    <property type="evidence" value="ECO:0007669"/>
    <property type="project" value="UniProtKB-UniRule"/>
</dbReference>
<feature type="region of interest" description="Disordered" evidence="11">
    <location>
        <begin position="1"/>
        <end position="20"/>
    </location>
</feature>
<evidence type="ECO:0000256" key="8">
    <source>
        <dbReference type="ARBA" id="ARBA00035585"/>
    </source>
</evidence>
<feature type="transmembrane region" description="Helical" evidence="10">
    <location>
        <begin position="61"/>
        <end position="84"/>
    </location>
</feature>
<evidence type="ECO:0000256" key="1">
    <source>
        <dbReference type="ARBA" id="ARBA00004651"/>
    </source>
</evidence>
<dbReference type="GO" id="GO:0005886">
    <property type="term" value="C:plasma membrane"/>
    <property type="evidence" value="ECO:0007669"/>
    <property type="project" value="UniProtKB-SubCell"/>
</dbReference>
<evidence type="ECO:0000313" key="13">
    <source>
        <dbReference type="Proteomes" id="UP000289954"/>
    </source>
</evidence>
<keyword evidence="10" id="KW-0813">Transport</keyword>
<feature type="compositionally biased region" description="Basic and acidic residues" evidence="11">
    <location>
        <begin position="162"/>
        <end position="184"/>
    </location>
</feature>
<evidence type="ECO:0000256" key="2">
    <source>
        <dbReference type="ARBA" id="ARBA00022475"/>
    </source>
</evidence>
<comment type="caution">
    <text evidence="12">The sequence shown here is derived from an EMBL/GenBank/DDBJ whole genome shotgun (WGS) entry which is preliminary data.</text>
</comment>
<keyword evidence="3 10" id="KW-0812">Transmembrane</keyword>
<dbReference type="HAMAP" id="MF_00454">
    <property type="entry name" value="FluC"/>
    <property type="match status" value="1"/>
</dbReference>
<comment type="activity regulation">
    <text evidence="10">Na(+) is not transported, but it plays an essential structural role and its presence is essential for fluoride channel function.</text>
</comment>
<comment type="subcellular location">
    <subcellularLocation>
        <location evidence="1 10">Cell membrane</location>
        <topology evidence="1 10">Multi-pass membrane protein</topology>
    </subcellularLocation>
</comment>
<organism evidence="12 13">
    <name type="scientific">Cellulomonas biazotea</name>
    <dbReference type="NCBI Taxonomy" id="1709"/>
    <lineage>
        <taxon>Bacteria</taxon>
        <taxon>Bacillati</taxon>
        <taxon>Actinomycetota</taxon>
        <taxon>Actinomycetes</taxon>
        <taxon>Micrococcales</taxon>
        <taxon>Cellulomonadaceae</taxon>
        <taxon>Cellulomonas</taxon>
    </lineage>
</organism>
<dbReference type="AlphaFoldDB" id="A0A402DTI0"/>
<name>A0A402DTI0_9CELL</name>
<keyword evidence="10" id="KW-0406">Ion transport</keyword>
<keyword evidence="10" id="KW-0479">Metal-binding</keyword>
<dbReference type="Proteomes" id="UP000289954">
    <property type="component" value="Unassembled WGS sequence"/>
</dbReference>
<evidence type="ECO:0000313" key="12">
    <source>
        <dbReference type="EMBL" id="GCE77427.1"/>
    </source>
</evidence>
<keyword evidence="10" id="KW-0915">Sodium</keyword>
<feature type="transmembrane region" description="Helical" evidence="10">
    <location>
        <begin position="96"/>
        <end position="116"/>
    </location>
</feature>
<evidence type="ECO:0000256" key="5">
    <source>
        <dbReference type="ARBA" id="ARBA00023136"/>
    </source>
</evidence>
<dbReference type="OrthoDB" id="4408652at2"/>
<dbReference type="SUPFAM" id="SSF103473">
    <property type="entry name" value="MFS general substrate transporter"/>
    <property type="match status" value="1"/>
</dbReference>
<sequence length="184" mass="19170">MEAVTPPTPPAPGPAGTPASPVPASRIPLVRLTALVFVGGAVGTSARALLEQAFAPEAPAWPWVTFAINLAGSFVLGVLLHVLARAGQDTGWRRDVRVGCGTGILGGFTTYSTFVLEVDRLLRDGQAAVGLLYAVVSVVAGIALAVLGVRAATQVRRPRRVGPGDRDDRDDRDDRGDRVGRVTA</sequence>
<keyword evidence="2 10" id="KW-1003">Cell membrane</keyword>
<dbReference type="InterPro" id="IPR003691">
    <property type="entry name" value="FluC"/>
</dbReference>
<evidence type="ECO:0000256" key="9">
    <source>
        <dbReference type="ARBA" id="ARBA00049940"/>
    </source>
</evidence>
<evidence type="ECO:0000256" key="3">
    <source>
        <dbReference type="ARBA" id="ARBA00022692"/>
    </source>
</evidence>
<evidence type="ECO:0000256" key="10">
    <source>
        <dbReference type="HAMAP-Rule" id="MF_00454"/>
    </source>
</evidence>
<evidence type="ECO:0000256" key="4">
    <source>
        <dbReference type="ARBA" id="ARBA00022989"/>
    </source>
</evidence>